<dbReference type="GO" id="GO:0003755">
    <property type="term" value="F:peptidyl-prolyl cis-trans isomerase activity"/>
    <property type="evidence" value="ECO:0007669"/>
    <property type="project" value="UniProtKB-KW"/>
</dbReference>
<accession>A0AAV5GEC8</accession>
<dbReference type="InterPro" id="IPR001138">
    <property type="entry name" value="Zn2Cys6_DnaBD"/>
</dbReference>
<feature type="region of interest" description="Disordered" evidence="8">
    <location>
        <begin position="304"/>
        <end position="333"/>
    </location>
</feature>
<dbReference type="CDD" id="cd00067">
    <property type="entry name" value="GAL4"/>
    <property type="match status" value="1"/>
</dbReference>
<evidence type="ECO:0000256" key="2">
    <source>
        <dbReference type="ARBA" id="ARBA00010242"/>
    </source>
</evidence>
<evidence type="ECO:0000259" key="9">
    <source>
        <dbReference type="PROSITE" id="PS50198"/>
    </source>
</evidence>
<feature type="region of interest" description="Disordered" evidence="8">
    <location>
        <begin position="933"/>
        <end position="1004"/>
    </location>
</feature>
<feature type="domain" description="PpiC" evidence="9">
    <location>
        <begin position="25"/>
        <end position="117"/>
    </location>
</feature>
<comment type="similarity">
    <text evidence="2">Belongs to the PpiC/parvulin rotamase family. PIN4 subfamily.</text>
</comment>
<keyword evidence="11" id="KW-1185">Reference proteome</keyword>
<evidence type="ECO:0000256" key="6">
    <source>
        <dbReference type="ARBA" id="ARBA00030737"/>
    </source>
</evidence>
<proteinExistence type="inferred from homology"/>
<protein>
    <recommendedName>
        <fullName evidence="3">peptidylprolyl isomerase</fullName>
        <ecNumber evidence="3">5.2.1.8</ecNumber>
    </recommendedName>
    <alternativeName>
        <fullName evidence="6">Parvulin-14</fullName>
    </alternativeName>
</protein>
<reference evidence="10 11" key="1">
    <citation type="submission" date="2021-12" db="EMBL/GenBank/DDBJ databases">
        <title>High titer production of polyol ester of fatty acids by Rhodotorula paludigena BS15 towards product separation-free biomass refinery.</title>
        <authorList>
            <person name="Mano J."/>
            <person name="Ono H."/>
            <person name="Tanaka T."/>
            <person name="Naito K."/>
            <person name="Sushida H."/>
            <person name="Ike M."/>
            <person name="Tokuyasu K."/>
            <person name="Kitaoka M."/>
        </authorList>
    </citation>
    <scope>NUCLEOTIDE SEQUENCE [LARGE SCALE GENOMIC DNA]</scope>
    <source>
        <strain evidence="10 11">BS15</strain>
    </source>
</reference>
<dbReference type="AlphaFoldDB" id="A0AAV5GEC8"/>
<dbReference type="GO" id="GO:0003677">
    <property type="term" value="F:DNA binding"/>
    <property type="evidence" value="ECO:0007669"/>
    <property type="project" value="InterPro"/>
</dbReference>
<dbReference type="Gene3D" id="3.10.50.40">
    <property type="match status" value="1"/>
</dbReference>
<dbReference type="InterPro" id="IPR000297">
    <property type="entry name" value="PPIase_PpiC"/>
</dbReference>
<dbReference type="PANTHER" id="PTHR45995">
    <property type="match status" value="1"/>
</dbReference>
<evidence type="ECO:0000256" key="1">
    <source>
        <dbReference type="ARBA" id="ARBA00000971"/>
    </source>
</evidence>
<name>A0AAV5GEC8_9BASI</name>
<feature type="compositionally biased region" description="Low complexity" evidence="8">
    <location>
        <begin position="933"/>
        <end position="1001"/>
    </location>
</feature>
<dbReference type="SUPFAM" id="SSF54534">
    <property type="entry name" value="FKBP-like"/>
    <property type="match status" value="1"/>
</dbReference>
<evidence type="ECO:0000256" key="4">
    <source>
        <dbReference type="ARBA" id="ARBA00023110"/>
    </source>
</evidence>
<feature type="region of interest" description="Disordered" evidence="8">
    <location>
        <begin position="830"/>
        <end position="876"/>
    </location>
</feature>
<organism evidence="10 11">
    <name type="scientific">Rhodotorula paludigena</name>
    <dbReference type="NCBI Taxonomy" id="86838"/>
    <lineage>
        <taxon>Eukaryota</taxon>
        <taxon>Fungi</taxon>
        <taxon>Dikarya</taxon>
        <taxon>Basidiomycota</taxon>
        <taxon>Pucciniomycotina</taxon>
        <taxon>Microbotryomycetes</taxon>
        <taxon>Sporidiobolales</taxon>
        <taxon>Sporidiobolaceae</taxon>
        <taxon>Rhodotorula</taxon>
    </lineage>
</organism>
<evidence type="ECO:0000313" key="10">
    <source>
        <dbReference type="EMBL" id="GJN87687.1"/>
    </source>
</evidence>
<evidence type="ECO:0000256" key="7">
    <source>
        <dbReference type="PROSITE-ProRule" id="PRU00278"/>
    </source>
</evidence>
<keyword evidence="5 7" id="KW-0413">Isomerase</keyword>
<dbReference type="GO" id="GO:0008270">
    <property type="term" value="F:zinc ion binding"/>
    <property type="evidence" value="ECO:0007669"/>
    <property type="project" value="InterPro"/>
</dbReference>
<dbReference type="Proteomes" id="UP001342314">
    <property type="component" value="Unassembled WGS sequence"/>
</dbReference>
<feature type="region of interest" description="Disordered" evidence="8">
    <location>
        <begin position="1022"/>
        <end position="1056"/>
    </location>
</feature>
<feature type="compositionally biased region" description="Low complexity" evidence="8">
    <location>
        <begin position="308"/>
        <end position="333"/>
    </location>
</feature>
<feature type="region of interest" description="Disordered" evidence="8">
    <location>
        <begin position="1"/>
        <end position="23"/>
    </location>
</feature>
<dbReference type="InterPro" id="IPR046357">
    <property type="entry name" value="PPIase_dom_sf"/>
</dbReference>
<keyword evidence="4 7" id="KW-0697">Rotamase</keyword>
<feature type="region of interest" description="Disordered" evidence="8">
    <location>
        <begin position="177"/>
        <end position="248"/>
    </location>
</feature>
<gene>
    <name evidence="10" type="ORF">Rhopal_000642-T1</name>
</gene>
<comment type="caution">
    <text evidence="10">The sequence shown here is derived from an EMBL/GenBank/DDBJ whole genome shotgun (WGS) entry which is preliminary data.</text>
</comment>
<evidence type="ECO:0000256" key="8">
    <source>
        <dbReference type="SAM" id="MobiDB-lite"/>
    </source>
</evidence>
<dbReference type="EC" id="5.2.1.8" evidence="3"/>
<dbReference type="PROSITE" id="PS50198">
    <property type="entry name" value="PPIC_PPIASE_2"/>
    <property type="match status" value="1"/>
</dbReference>
<feature type="compositionally biased region" description="Polar residues" evidence="8">
    <location>
        <begin position="195"/>
        <end position="214"/>
    </location>
</feature>
<dbReference type="Pfam" id="PF13616">
    <property type="entry name" value="Rotamase_3"/>
    <property type="match status" value="1"/>
</dbReference>
<evidence type="ECO:0000313" key="11">
    <source>
        <dbReference type="Proteomes" id="UP001342314"/>
    </source>
</evidence>
<comment type="catalytic activity">
    <reaction evidence="1">
        <text>[protein]-peptidylproline (omega=180) = [protein]-peptidylproline (omega=0)</text>
        <dbReference type="Rhea" id="RHEA:16237"/>
        <dbReference type="Rhea" id="RHEA-COMP:10747"/>
        <dbReference type="Rhea" id="RHEA-COMP:10748"/>
        <dbReference type="ChEBI" id="CHEBI:83833"/>
        <dbReference type="ChEBI" id="CHEBI:83834"/>
        <dbReference type="EC" id="5.2.1.8"/>
    </reaction>
</comment>
<dbReference type="GO" id="GO:0000981">
    <property type="term" value="F:DNA-binding transcription factor activity, RNA polymerase II-specific"/>
    <property type="evidence" value="ECO:0007669"/>
    <property type="project" value="InterPro"/>
</dbReference>
<evidence type="ECO:0000256" key="3">
    <source>
        <dbReference type="ARBA" id="ARBA00013194"/>
    </source>
</evidence>
<evidence type="ECO:0000256" key="5">
    <source>
        <dbReference type="ARBA" id="ARBA00023235"/>
    </source>
</evidence>
<feature type="compositionally biased region" description="Low complexity" evidence="8">
    <location>
        <begin position="860"/>
        <end position="874"/>
    </location>
</feature>
<dbReference type="InterPro" id="IPR043323">
    <property type="entry name" value="PIN4"/>
</dbReference>
<dbReference type="GO" id="GO:0006364">
    <property type="term" value="P:rRNA processing"/>
    <property type="evidence" value="ECO:0007669"/>
    <property type="project" value="InterPro"/>
</dbReference>
<sequence>MAPKGKGKKPAGGGDDGAGAKLKSAQSLKLRHILCEKHSKHTEALEELKKGTAFNVVAEKYSEDKARNGGSLGWMQRTGMIGAFQDNAFDIPVSTCAQPNYKVIKSSHGYQYVPSLDFLQRLSVSTWPFRTTRSGKPGSGSGRPVYTPYSFLPPGTSSAFGSSAALYPPVPAAAGQVASMRQDQADESMLPSPPISTRTSSGDPHTLASMSTAISGGAFVPGEGEMVTEDVPGAGGSASQPPRIIQKADRSCKKCRERRYPTCSRCKKRRDACNYGEGVYVEETVEGSDQQRIADLEGKISSLQSQLRAGTSSSSRPSTTGASHPSPSPLSRSSLASDIARVITEALSLPDQSVLQAFVSEEERNARRPSFSNLDFRLASSGITVALTFHLLDTASRACDSKMPALAGIAARVPVLKSRIHELEPPDVVNVAVLCALGARTSPHCNFFGVASVHGPDGAPSAELFQIVGRRREDFCVTLERRARDTAWLYGLFRTQTYEGLEALAALMMLSLHEENESEETRWLVRQAVGVFLDMRHRELLSGSTSAISKSAGLAIFPTIISPTELQDYWATAGLILPDLINPRLPTVIDQQIQGSLTHDSVKELLDTIFFYVYACYRVFAQVTGPARRTESSSILGFIRSLWNLVDQIHNAIQRLQQHLVSLSGPFAGAHDDPHAVDHAILLAVLADDVLVHLVGQVHVYLQRDRDTGLYGPEREGHEDLQRTRSESSMRVWKCLKLLAFYCQLYCGSQDKHTVYHLLMQLRPLPNWTVLIASRIGQPGGPPTDEFECSEEEVEWFRMALELSLYYSPRLRPSLDELVSARQVFMHKPAPPQDLPLPGLHHRSTSAHFTLPSTMPPPSLDGVSSPSASSSTLSYNYHPDTPLPSALSTPAGAYELPSAGTSFGLADPLSRYSSQDSTPMPQHGAVLSFPFEQHQQAPAPAQQQQQAQPQAVASHSQPPSPQRPQHTPHLQQQQHQHSQQHQQQQVAASSGSESSSTGAFADGASDDLAGIVTDVRSAFRSVDWADLSLTPAPMVGSDGSSSSMEDWLRGGTSRPP</sequence>
<dbReference type="EMBL" id="BQKY01000002">
    <property type="protein sequence ID" value="GJN87687.1"/>
    <property type="molecule type" value="Genomic_DNA"/>
</dbReference>